<dbReference type="GeneID" id="70230602"/>
<gene>
    <name evidence="3" type="ORF">BKA55DRAFT_704653</name>
</gene>
<name>A0A9P9K543_FUSRE</name>
<evidence type="ECO:0000256" key="1">
    <source>
        <dbReference type="ARBA" id="ARBA00023242"/>
    </source>
</evidence>
<comment type="caution">
    <text evidence="3">The sequence shown here is derived from an EMBL/GenBank/DDBJ whole genome shotgun (WGS) entry which is preliminary data.</text>
</comment>
<dbReference type="PANTHER" id="PTHR38791:SF1">
    <property type="entry name" value="TRANSCRIPTION FACTOR, PUTATIVE-RELATED"/>
    <property type="match status" value="1"/>
</dbReference>
<dbReference type="InterPro" id="IPR001138">
    <property type="entry name" value="Zn2Cys6_DnaBD"/>
</dbReference>
<dbReference type="AlphaFoldDB" id="A0A9P9K543"/>
<proteinExistence type="predicted"/>
<dbReference type="InterPro" id="IPR036864">
    <property type="entry name" value="Zn2-C6_fun-type_DNA-bd_sf"/>
</dbReference>
<sequence>MVNRGRPSQDCLPCRVRKLRCDLVPSGCGQCRRARLRCHGYRNAQDLVFRDETRATGQKATLRQACMQATNRPMSMELGLNTRAEYIFFSLYVSKFSTILETIVPLYQQASSFDHLSASVEAVSLSFLANQSHDPNVMFLSRSSYLVAIRRVRGALNALPASDVSPTSNVESLLLSIILLDMYEKVTNRNPQASSSWMSHAEGGLSLLLSHSGQLISSPMGCRLSARLISAITVSCGTTVVSVPESIVQLRGLLDPFLTDIKWRFTGILRQVVNLQVDIRHHVIGDSMIDLAERAWYLDKLLQNLYTTLPPFWKSRKTFLLSPLIPGSHYNVHESHYITQVTNGIHVMRLMVNNIILKHILGETSSNNVLCRTRDIIQEICASVPQYILSTARLENSVPFTPLQSLQCYTLLAPLHIAYQQSAQSNIRDWIIQALRYMSETGGMKAAQEVMEIIGNTPDLDYWMVYATIGGYALAA</sequence>
<dbReference type="PANTHER" id="PTHR38791">
    <property type="entry name" value="ZN(II)2CYS6 TRANSCRIPTION FACTOR (EUROFUNG)-RELATED-RELATED"/>
    <property type="match status" value="1"/>
</dbReference>
<dbReference type="PROSITE" id="PS50048">
    <property type="entry name" value="ZN2_CY6_FUNGAL_2"/>
    <property type="match status" value="1"/>
</dbReference>
<dbReference type="EMBL" id="JAGMUX010000011">
    <property type="protein sequence ID" value="KAH7244586.1"/>
    <property type="molecule type" value="Genomic_DNA"/>
</dbReference>
<dbReference type="RefSeq" id="XP_046047809.1">
    <property type="nucleotide sequence ID" value="XM_046200648.1"/>
</dbReference>
<evidence type="ECO:0000259" key="2">
    <source>
        <dbReference type="PROSITE" id="PS50048"/>
    </source>
</evidence>
<evidence type="ECO:0000313" key="3">
    <source>
        <dbReference type="EMBL" id="KAH7244586.1"/>
    </source>
</evidence>
<organism evidence="3 4">
    <name type="scientific">Fusarium redolens</name>
    <dbReference type="NCBI Taxonomy" id="48865"/>
    <lineage>
        <taxon>Eukaryota</taxon>
        <taxon>Fungi</taxon>
        <taxon>Dikarya</taxon>
        <taxon>Ascomycota</taxon>
        <taxon>Pezizomycotina</taxon>
        <taxon>Sordariomycetes</taxon>
        <taxon>Hypocreomycetidae</taxon>
        <taxon>Hypocreales</taxon>
        <taxon>Nectriaceae</taxon>
        <taxon>Fusarium</taxon>
        <taxon>Fusarium redolens species complex</taxon>
    </lineage>
</organism>
<reference evidence="3" key="1">
    <citation type="journal article" date="2021" name="Nat. Commun.">
        <title>Genetic determinants of endophytism in the Arabidopsis root mycobiome.</title>
        <authorList>
            <person name="Mesny F."/>
            <person name="Miyauchi S."/>
            <person name="Thiergart T."/>
            <person name="Pickel B."/>
            <person name="Atanasova L."/>
            <person name="Karlsson M."/>
            <person name="Huettel B."/>
            <person name="Barry K.W."/>
            <person name="Haridas S."/>
            <person name="Chen C."/>
            <person name="Bauer D."/>
            <person name="Andreopoulos W."/>
            <person name="Pangilinan J."/>
            <person name="LaButti K."/>
            <person name="Riley R."/>
            <person name="Lipzen A."/>
            <person name="Clum A."/>
            <person name="Drula E."/>
            <person name="Henrissat B."/>
            <person name="Kohler A."/>
            <person name="Grigoriev I.V."/>
            <person name="Martin F.M."/>
            <person name="Hacquard S."/>
        </authorList>
    </citation>
    <scope>NUCLEOTIDE SEQUENCE</scope>
    <source>
        <strain evidence="3">MPI-CAGE-AT-0023</strain>
    </source>
</reference>
<feature type="domain" description="Zn(2)-C6 fungal-type" evidence="2">
    <location>
        <begin position="10"/>
        <end position="38"/>
    </location>
</feature>
<dbReference type="Proteomes" id="UP000720189">
    <property type="component" value="Unassembled WGS sequence"/>
</dbReference>
<dbReference type="OrthoDB" id="5429770at2759"/>
<dbReference type="GO" id="GO:0000981">
    <property type="term" value="F:DNA-binding transcription factor activity, RNA polymerase II-specific"/>
    <property type="evidence" value="ECO:0007669"/>
    <property type="project" value="InterPro"/>
</dbReference>
<keyword evidence="1" id="KW-0539">Nucleus</keyword>
<dbReference type="GO" id="GO:0008270">
    <property type="term" value="F:zinc ion binding"/>
    <property type="evidence" value="ECO:0007669"/>
    <property type="project" value="InterPro"/>
</dbReference>
<dbReference type="SMART" id="SM00066">
    <property type="entry name" value="GAL4"/>
    <property type="match status" value="1"/>
</dbReference>
<dbReference type="InterPro" id="IPR053175">
    <property type="entry name" value="DHMBA_Reg_Transcription_Factor"/>
</dbReference>
<dbReference type="CDD" id="cd00067">
    <property type="entry name" value="GAL4"/>
    <property type="match status" value="1"/>
</dbReference>
<dbReference type="Gene3D" id="4.10.240.10">
    <property type="entry name" value="Zn(2)-C6 fungal-type DNA-binding domain"/>
    <property type="match status" value="1"/>
</dbReference>
<evidence type="ECO:0000313" key="4">
    <source>
        <dbReference type="Proteomes" id="UP000720189"/>
    </source>
</evidence>
<keyword evidence="4" id="KW-1185">Reference proteome</keyword>
<protein>
    <recommendedName>
        <fullName evidence="2">Zn(2)-C6 fungal-type domain-containing protein</fullName>
    </recommendedName>
</protein>
<accession>A0A9P9K543</accession>
<dbReference type="SUPFAM" id="SSF57701">
    <property type="entry name" value="Zn2/Cys6 DNA-binding domain"/>
    <property type="match status" value="1"/>
</dbReference>